<evidence type="ECO:0000256" key="4">
    <source>
        <dbReference type="ARBA" id="ARBA00022553"/>
    </source>
</evidence>
<feature type="region of interest" description="Disordered" evidence="11">
    <location>
        <begin position="503"/>
        <end position="533"/>
    </location>
</feature>
<dbReference type="PRINTS" id="PR00032">
    <property type="entry name" value="HTHARAC"/>
</dbReference>
<dbReference type="Gene3D" id="3.40.50.2300">
    <property type="match status" value="1"/>
</dbReference>
<evidence type="ECO:0000256" key="9">
    <source>
        <dbReference type="ARBA" id="ARBA00024867"/>
    </source>
</evidence>
<evidence type="ECO:0000256" key="11">
    <source>
        <dbReference type="SAM" id="MobiDB-lite"/>
    </source>
</evidence>
<feature type="modified residue" description="4-aspartylphosphate" evidence="10">
    <location>
        <position position="55"/>
    </location>
</feature>
<dbReference type="PROSITE" id="PS50110">
    <property type="entry name" value="RESPONSE_REGULATORY"/>
    <property type="match status" value="1"/>
</dbReference>
<feature type="domain" description="Response regulatory" evidence="13">
    <location>
        <begin position="3"/>
        <end position="120"/>
    </location>
</feature>
<keyword evidence="6" id="KW-0805">Transcription regulation</keyword>
<dbReference type="SUPFAM" id="SSF46689">
    <property type="entry name" value="Homeodomain-like"/>
    <property type="match status" value="1"/>
</dbReference>
<dbReference type="SMART" id="SM00342">
    <property type="entry name" value="HTH_ARAC"/>
    <property type="match status" value="1"/>
</dbReference>
<feature type="domain" description="HTH araC/xylS-type" evidence="12">
    <location>
        <begin position="399"/>
        <end position="498"/>
    </location>
</feature>
<dbReference type="Gene3D" id="1.10.10.60">
    <property type="entry name" value="Homeodomain-like"/>
    <property type="match status" value="2"/>
</dbReference>
<proteinExistence type="predicted"/>
<gene>
    <name evidence="14" type="ORF">FMM80_03340</name>
</gene>
<evidence type="ECO:0000256" key="1">
    <source>
        <dbReference type="ARBA" id="ARBA00004496"/>
    </source>
</evidence>
<dbReference type="SMART" id="SM00448">
    <property type="entry name" value="REC"/>
    <property type="match status" value="1"/>
</dbReference>
<evidence type="ECO:0000256" key="2">
    <source>
        <dbReference type="ARBA" id="ARBA00018672"/>
    </source>
</evidence>
<evidence type="ECO:0000313" key="14">
    <source>
        <dbReference type="EMBL" id="NDO67795.1"/>
    </source>
</evidence>
<organism evidence="14 15">
    <name type="scientific">Schaedlerella arabinosiphila</name>
    <dbReference type="NCBI Taxonomy" id="2044587"/>
    <lineage>
        <taxon>Bacteria</taxon>
        <taxon>Bacillati</taxon>
        <taxon>Bacillota</taxon>
        <taxon>Clostridia</taxon>
        <taxon>Lachnospirales</taxon>
        <taxon>Lachnospiraceae</taxon>
        <taxon>Schaedlerella</taxon>
    </lineage>
</organism>
<dbReference type="PANTHER" id="PTHR42713">
    <property type="entry name" value="HISTIDINE KINASE-RELATED"/>
    <property type="match status" value="1"/>
</dbReference>
<dbReference type="InterPro" id="IPR011006">
    <property type="entry name" value="CheY-like_superfamily"/>
</dbReference>
<evidence type="ECO:0000259" key="13">
    <source>
        <dbReference type="PROSITE" id="PS50110"/>
    </source>
</evidence>
<evidence type="ECO:0000256" key="3">
    <source>
        <dbReference type="ARBA" id="ARBA00022490"/>
    </source>
</evidence>
<dbReference type="InterPro" id="IPR051552">
    <property type="entry name" value="HptR"/>
</dbReference>
<accession>A0A9X5H587</accession>
<keyword evidence="4 10" id="KW-0597">Phosphoprotein</keyword>
<keyword evidence="7" id="KW-0238">DNA-binding</keyword>
<dbReference type="OrthoDB" id="9794370at2"/>
<dbReference type="InterPro" id="IPR018060">
    <property type="entry name" value="HTH_AraC"/>
</dbReference>
<dbReference type="InterPro" id="IPR018062">
    <property type="entry name" value="HTH_AraC-typ_CS"/>
</dbReference>
<dbReference type="AlphaFoldDB" id="A0A9X5H587"/>
<dbReference type="Pfam" id="PF00072">
    <property type="entry name" value="Response_reg"/>
    <property type="match status" value="1"/>
</dbReference>
<keyword evidence="3" id="KW-0963">Cytoplasm</keyword>
<evidence type="ECO:0000256" key="7">
    <source>
        <dbReference type="ARBA" id="ARBA00023125"/>
    </source>
</evidence>
<dbReference type="Pfam" id="PF12833">
    <property type="entry name" value="HTH_18"/>
    <property type="match status" value="1"/>
</dbReference>
<name>A0A9X5H587_9FIRM</name>
<dbReference type="CDD" id="cd17536">
    <property type="entry name" value="REC_YesN-like"/>
    <property type="match status" value="1"/>
</dbReference>
<dbReference type="InterPro" id="IPR009057">
    <property type="entry name" value="Homeodomain-like_sf"/>
</dbReference>
<evidence type="ECO:0000313" key="15">
    <source>
        <dbReference type="Proteomes" id="UP000474104"/>
    </source>
</evidence>
<dbReference type="GO" id="GO:0005737">
    <property type="term" value="C:cytoplasm"/>
    <property type="evidence" value="ECO:0007669"/>
    <property type="project" value="UniProtKB-SubCell"/>
</dbReference>
<comment type="function">
    <text evidence="9">May play the central regulatory role in sporulation. It may be an element of the effector pathway responsible for the activation of sporulation genes in response to nutritional stress. Spo0A may act in concert with spo0H (a sigma factor) to control the expression of some genes that are critical to the sporulation process.</text>
</comment>
<dbReference type="InterPro" id="IPR020449">
    <property type="entry name" value="Tscrpt_reg_AraC-type_HTH"/>
</dbReference>
<keyword evidence="5" id="KW-0902">Two-component regulatory system</keyword>
<dbReference type="GO" id="GO:0003700">
    <property type="term" value="F:DNA-binding transcription factor activity"/>
    <property type="evidence" value="ECO:0007669"/>
    <property type="project" value="InterPro"/>
</dbReference>
<comment type="caution">
    <text evidence="14">The sequence shown here is derived from an EMBL/GenBank/DDBJ whole genome shotgun (WGS) entry which is preliminary data.</text>
</comment>
<evidence type="ECO:0000256" key="6">
    <source>
        <dbReference type="ARBA" id="ARBA00023015"/>
    </source>
</evidence>
<keyword evidence="8" id="KW-0804">Transcription</keyword>
<feature type="compositionally biased region" description="Basic and acidic residues" evidence="11">
    <location>
        <begin position="503"/>
        <end position="514"/>
    </location>
</feature>
<evidence type="ECO:0000259" key="12">
    <source>
        <dbReference type="PROSITE" id="PS01124"/>
    </source>
</evidence>
<evidence type="ECO:0000256" key="10">
    <source>
        <dbReference type="PROSITE-ProRule" id="PRU00169"/>
    </source>
</evidence>
<dbReference type="GO" id="GO:0000160">
    <property type="term" value="P:phosphorelay signal transduction system"/>
    <property type="evidence" value="ECO:0007669"/>
    <property type="project" value="UniProtKB-KW"/>
</dbReference>
<protein>
    <recommendedName>
        <fullName evidence="2">Stage 0 sporulation protein A homolog</fullName>
    </recommendedName>
</protein>
<evidence type="ECO:0000256" key="5">
    <source>
        <dbReference type="ARBA" id="ARBA00023012"/>
    </source>
</evidence>
<dbReference type="PROSITE" id="PS01124">
    <property type="entry name" value="HTH_ARAC_FAMILY_2"/>
    <property type="match status" value="1"/>
</dbReference>
<dbReference type="PROSITE" id="PS00041">
    <property type="entry name" value="HTH_ARAC_FAMILY_1"/>
    <property type="match status" value="1"/>
</dbReference>
<dbReference type="Proteomes" id="UP000474104">
    <property type="component" value="Unassembled WGS sequence"/>
</dbReference>
<dbReference type="SUPFAM" id="SSF52172">
    <property type="entry name" value="CheY-like"/>
    <property type="match status" value="1"/>
</dbReference>
<sequence>MIQVMIVEDEPAIARGLSLMISRNYPDFQVIGTAGNGKEGVQKILALTPDLIFADINMPVMNGLDMIRQVQEAGFFTRCVILTGYAEFEYARTAIHLGVTDFLLKPISSDTLDEILISCRQKNQKELRILQAEYLQRCMHHSSGASDMKNPLTGYTCTLMLVLSGPVCGNIYNEVLFDSVPVSIDTGIRQEIEDTFQAAFFPLRGRHYNECLCALVSPNLQPVDVKAAARKLYASFPSSGTYRNLFISEQAVDGRGLHELSRNMYLYALLRNPFGFGQIDTVRQIPDDKIRISREIRQICLDIGEHPDQETLREAIHGMLQLCREEKVTQLQLTSDLRYFIKTVVPGSLDEQMIYPDAAEIVSSCFSYEELEQDLLFELERLCNLNTPGLANSEQSLAKQVRNWLDMNFTSQITFKIFQDIFGHNEKYISTLFKAEFGISPIKYLGNLRLDMARKLIRNNPDLLLKDVAEMVGYTDAFYFSRVFKSHEGISPSQYAKLMKETCRDPEPQAKAGRDSGQSQKNPSPYFRKITDS</sequence>
<dbReference type="InterPro" id="IPR001789">
    <property type="entry name" value="Sig_transdc_resp-reg_receiver"/>
</dbReference>
<dbReference type="GO" id="GO:0043565">
    <property type="term" value="F:sequence-specific DNA binding"/>
    <property type="evidence" value="ECO:0007669"/>
    <property type="project" value="InterPro"/>
</dbReference>
<dbReference type="RefSeq" id="WP_083909944.1">
    <property type="nucleotide sequence ID" value="NZ_CASCYM010000063.1"/>
</dbReference>
<evidence type="ECO:0000256" key="8">
    <source>
        <dbReference type="ARBA" id="ARBA00023163"/>
    </source>
</evidence>
<dbReference type="PANTHER" id="PTHR42713:SF3">
    <property type="entry name" value="TRANSCRIPTIONAL REGULATORY PROTEIN HPTR"/>
    <property type="match status" value="1"/>
</dbReference>
<dbReference type="EMBL" id="VIRB01000026">
    <property type="protein sequence ID" value="NDO67795.1"/>
    <property type="molecule type" value="Genomic_DNA"/>
</dbReference>
<reference evidence="14 15" key="1">
    <citation type="submission" date="2019-07" db="EMBL/GenBank/DDBJ databases">
        <title>Draft genome sequences of 15 bacterial species constituting the stable defined intestinal microbiota of the GM15 gnotobiotic mouse model.</title>
        <authorList>
            <person name="Elie C."/>
            <person name="Mathieu A."/>
            <person name="Saliou A."/>
            <person name="Darnaud M."/>
            <person name="Leulier F."/>
            <person name="Tamellini A."/>
        </authorList>
    </citation>
    <scope>NUCLEOTIDE SEQUENCE [LARGE SCALE GENOMIC DNA]</scope>
    <source>
        <strain evidence="15">ASF 502</strain>
    </source>
</reference>
<comment type="subcellular location">
    <subcellularLocation>
        <location evidence="1">Cytoplasm</location>
    </subcellularLocation>
</comment>